<dbReference type="PANTHER" id="PTHR23502:SF132">
    <property type="entry name" value="POLYAMINE TRANSPORTER 2-RELATED"/>
    <property type="match status" value="1"/>
</dbReference>
<feature type="transmembrane region" description="Helical" evidence="8">
    <location>
        <begin position="104"/>
        <end position="125"/>
    </location>
</feature>
<evidence type="ECO:0000256" key="4">
    <source>
        <dbReference type="ARBA" id="ARBA00022475"/>
    </source>
</evidence>
<feature type="domain" description="Major facilitator superfamily (MFS) profile" evidence="9">
    <location>
        <begin position="13"/>
        <end position="398"/>
    </location>
</feature>
<dbReference type="Pfam" id="PF07690">
    <property type="entry name" value="MFS_1"/>
    <property type="match status" value="1"/>
</dbReference>
<keyword evidence="4 8" id="KW-1003">Cell membrane</keyword>
<dbReference type="FunFam" id="1.20.1720.10:FF:000005">
    <property type="entry name" value="Bcr/CflA family efflux transporter"/>
    <property type="match status" value="1"/>
</dbReference>
<evidence type="ECO:0000256" key="6">
    <source>
        <dbReference type="ARBA" id="ARBA00022989"/>
    </source>
</evidence>
<accession>A0A845F356</accession>
<dbReference type="GO" id="GO:0042910">
    <property type="term" value="F:xenobiotic transmembrane transporter activity"/>
    <property type="evidence" value="ECO:0007669"/>
    <property type="project" value="InterPro"/>
</dbReference>
<feature type="transmembrane region" description="Helical" evidence="8">
    <location>
        <begin position="285"/>
        <end position="306"/>
    </location>
</feature>
<feature type="transmembrane region" description="Helical" evidence="8">
    <location>
        <begin position="170"/>
        <end position="189"/>
    </location>
</feature>
<dbReference type="Proteomes" id="UP000447833">
    <property type="component" value="Unassembled WGS sequence"/>
</dbReference>
<feature type="transmembrane region" description="Helical" evidence="8">
    <location>
        <begin position="312"/>
        <end position="336"/>
    </location>
</feature>
<feature type="transmembrane region" description="Helical" evidence="8">
    <location>
        <begin position="80"/>
        <end position="98"/>
    </location>
</feature>
<evidence type="ECO:0000256" key="2">
    <source>
        <dbReference type="ARBA" id="ARBA00006236"/>
    </source>
</evidence>
<dbReference type="InterPro" id="IPR036259">
    <property type="entry name" value="MFS_trans_sf"/>
</dbReference>
<dbReference type="RefSeq" id="WP_160920553.1">
    <property type="nucleotide sequence ID" value="NZ_WMEY01000005.1"/>
</dbReference>
<gene>
    <name evidence="10" type="ORF">GLW07_17295</name>
</gene>
<feature type="transmembrane region" description="Helical" evidence="8">
    <location>
        <begin position="48"/>
        <end position="68"/>
    </location>
</feature>
<evidence type="ECO:0000256" key="7">
    <source>
        <dbReference type="ARBA" id="ARBA00023136"/>
    </source>
</evidence>
<keyword evidence="6 8" id="KW-1133">Transmembrane helix</keyword>
<dbReference type="InterPro" id="IPR004812">
    <property type="entry name" value="Efflux_drug-R_Bcr/CmlA"/>
</dbReference>
<keyword evidence="3 8" id="KW-0813">Transport</keyword>
<dbReference type="PROSITE" id="PS50850">
    <property type="entry name" value="MFS"/>
    <property type="match status" value="1"/>
</dbReference>
<evidence type="ECO:0000259" key="9">
    <source>
        <dbReference type="PROSITE" id="PS50850"/>
    </source>
</evidence>
<dbReference type="GO" id="GO:1990961">
    <property type="term" value="P:xenobiotic detoxification by transmembrane export across the plasma membrane"/>
    <property type="evidence" value="ECO:0007669"/>
    <property type="project" value="InterPro"/>
</dbReference>
<evidence type="ECO:0000313" key="11">
    <source>
        <dbReference type="Proteomes" id="UP000447833"/>
    </source>
</evidence>
<reference evidence="10 11" key="1">
    <citation type="submission" date="2019-11" db="EMBL/GenBank/DDBJ databases">
        <title>Genome sequences of 17 halophilic strains isolated from different environments.</title>
        <authorList>
            <person name="Furrow R.E."/>
        </authorList>
    </citation>
    <scope>NUCLEOTIDE SEQUENCE [LARGE SCALE GENOMIC DNA]</scope>
    <source>
        <strain evidence="10 11">22506_14_FS</strain>
    </source>
</reference>
<dbReference type="SUPFAM" id="SSF103473">
    <property type="entry name" value="MFS general substrate transporter"/>
    <property type="match status" value="1"/>
</dbReference>
<comment type="similarity">
    <text evidence="2 8">Belongs to the major facilitator superfamily. Bcr/CmlA family.</text>
</comment>
<dbReference type="AlphaFoldDB" id="A0A845F356"/>
<feature type="transmembrane region" description="Helical" evidence="8">
    <location>
        <begin position="219"/>
        <end position="239"/>
    </location>
</feature>
<feature type="transmembrane region" description="Helical" evidence="8">
    <location>
        <begin position="137"/>
        <end position="164"/>
    </location>
</feature>
<keyword evidence="5 8" id="KW-0812">Transmembrane</keyword>
<name>A0A845F356_9BACL</name>
<evidence type="ECO:0000256" key="5">
    <source>
        <dbReference type="ARBA" id="ARBA00022692"/>
    </source>
</evidence>
<evidence type="ECO:0000256" key="1">
    <source>
        <dbReference type="ARBA" id="ARBA00004651"/>
    </source>
</evidence>
<keyword evidence="7 8" id="KW-0472">Membrane</keyword>
<dbReference type="PANTHER" id="PTHR23502">
    <property type="entry name" value="MAJOR FACILITATOR SUPERFAMILY"/>
    <property type="match status" value="1"/>
</dbReference>
<evidence type="ECO:0000256" key="8">
    <source>
        <dbReference type="RuleBase" id="RU365088"/>
    </source>
</evidence>
<proteinExistence type="inferred from homology"/>
<protein>
    <recommendedName>
        <fullName evidence="8">Bcr/CflA family efflux transporter</fullName>
    </recommendedName>
</protein>
<dbReference type="InterPro" id="IPR011701">
    <property type="entry name" value="MFS"/>
</dbReference>
<sequence length="403" mass="42797">MLHNPTGKERIGLALLLGMLGIMGPLNIDMYLPSFPGIASDLNASASLVQLSLTTCLIGLAIGQIVIGPYSDAQGRRKPLLIFIFLFAVASILCAVAPNILTLVIARFLQGFTASAGVVLSRAVVRDVFSGRELTKFFALLMVINATAPMIAPIAGGAILLLPFATWNTIFYFLGILGLIIVTVIGLRLPETLPPEKRLPSTVKQSVRTMGSLLKDRSFIGYALTIGFVHGGSFAYVSGTPFVYQGIYNVSPQLFSLLFGINGLAIISGSFMIGKLSAYFHERSLLRTAVITAVTATSFLLIMTIIEGPIATLVIPIFIYMTAMGMVLTSTFTLAMEKQGHRAGSASAVLGMLPLLFGSMVSPLVGIDESTAVPMGAILFTTSSIGAITFFTLTKKQRGEATS</sequence>
<evidence type="ECO:0000313" key="10">
    <source>
        <dbReference type="EMBL" id="MYL65116.1"/>
    </source>
</evidence>
<feature type="transmembrane region" description="Helical" evidence="8">
    <location>
        <begin position="12"/>
        <end position="28"/>
    </location>
</feature>
<dbReference type="Gene3D" id="1.20.1720.10">
    <property type="entry name" value="Multidrug resistance protein D"/>
    <property type="match status" value="1"/>
</dbReference>
<dbReference type="InterPro" id="IPR020846">
    <property type="entry name" value="MFS_dom"/>
</dbReference>
<comment type="caution">
    <text evidence="10">The sequence shown here is derived from an EMBL/GenBank/DDBJ whole genome shotgun (WGS) entry which is preliminary data.</text>
</comment>
<dbReference type="EMBL" id="WMEY01000005">
    <property type="protein sequence ID" value="MYL65116.1"/>
    <property type="molecule type" value="Genomic_DNA"/>
</dbReference>
<organism evidence="10 11">
    <name type="scientific">Guptibacillus hwajinpoensis</name>
    <dbReference type="NCBI Taxonomy" id="208199"/>
    <lineage>
        <taxon>Bacteria</taxon>
        <taxon>Bacillati</taxon>
        <taxon>Bacillota</taxon>
        <taxon>Bacilli</taxon>
        <taxon>Bacillales</taxon>
        <taxon>Guptibacillaceae</taxon>
        <taxon>Guptibacillus</taxon>
    </lineage>
</organism>
<feature type="transmembrane region" description="Helical" evidence="8">
    <location>
        <begin position="254"/>
        <end position="273"/>
    </location>
</feature>
<evidence type="ECO:0000256" key="3">
    <source>
        <dbReference type="ARBA" id="ARBA00022448"/>
    </source>
</evidence>
<feature type="transmembrane region" description="Helical" evidence="8">
    <location>
        <begin position="348"/>
        <end position="367"/>
    </location>
</feature>
<comment type="subcellular location">
    <subcellularLocation>
        <location evidence="1 8">Cell membrane</location>
        <topology evidence="1 8">Multi-pass membrane protein</topology>
    </subcellularLocation>
</comment>
<dbReference type="GO" id="GO:0005886">
    <property type="term" value="C:plasma membrane"/>
    <property type="evidence" value="ECO:0007669"/>
    <property type="project" value="UniProtKB-SubCell"/>
</dbReference>
<dbReference type="NCBIfam" id="TIGR00710">
    <property type="entry name" value="efflux_Bcr_CflA"/>
    <property type="match status" value="1"/>
</dbReference>
<feature type="transmembrane region" description="Helical" evidence="8">
    <location>
        <begin position="373"/>
        <end position="393"/>
    </location>
</feature>
<dbReference type="CDD" id="cd17320">
    <property type="entry name" value="MFS_MdfA_MDR_like"/>
    <property type="match status" value="1"/>
</dbReference>